<dbReference type="GO" id="GO:0003723">
    <property type="term" value="F:RNA binding"/>
    <property type="evidence" value="ECO:0000318"/>
    <property type="project" value="GO_Central"/>
</dbReference>
<reference evidence="4" key="1">
    <citation type="journal article" date="2013" name="Science">
        <title>The Amborella genome and the evolution of flowering plants.</title>
        <authorList>
            <consortium name="Amborella Genome Project"/>
        </authorList>
    </citation>
    <scope>NUCLEOTIDE SEQUENCE [LARGE SCALE GENOMIC DNA]</scope>
</reference>
<dbReference type="EMBL" id="KI397628">
    <property type="protein sequence ID" value="ERM93554.1"/>
    <property type="molecule type" value="Genomic_DNA"/>
</dbReference>
<keyword evidence="4" id="KW-1185">Reference proteome</keyword>
<accession>W1NDX2</accession>
<dbReference type="Pfam" id="PF13041">
    <property type="entry name" value="PPR_2"/>
    <property type="match status" value="2"/>
</dbReference>
<evidence type="ECO:0000313" key="3">
    <source>
        <dbReference type="EMBL" id="ERM93554.1"/>
    </source>
</evidence>
<dbReference type="HOGENOM" id="CLU_002706_37_2_1"/>
<dbReference type="PANTHER" id="PTHR47926">
    <property type="entry name" value="PENTATRICOPEPTIDE REPEAT-CONTAINING PROTEIN"/>
    <property type="match status" value="1"/>
</dbReference>
<dbReference type="InterPro" id="IPR011990">
    <property type="entry name" value="TPR-like_helical_dom_sf"/>
</dbReference>
<dbReference type="GO" id="GO:0009451">
    <property type="term" value="P:RNA modification"/>
    <property type="evidence" value="ECO:0000318"/>
    <property type="project" value="GO_Central"/>
</dbReference>
<dbReference type="AlphaFoldDB" id="W1NDX2"/>
<sequence>MLLSLHKNIHALKCQDQFSSISLSKLQNYTSPHEVRSLHAQILKTQHSEDLSLLSRLAHRYLLCHCLGDALQVFAQMKREKDPHVFLWNEFVKWYSRNGFYIESMEFYRCLSLSKTPPNEFTFTFILPACAGSRSLFHGRSIHAQIILRNMDSNLFVATALIDMYGKCGDSLSSRQVFDELRQPTTASFNALISGYVTNGEFNEAMWVFNQMLISRERMDAMTMASILHACASLGALQQGRWIHELIERENIEKNEYVGAALINMYAKCGSIADSLKVFDEINRRDLVLWTSIICGLGSHGLAYEAERIFLSMIRTGIKPDTITFVGILCGFSHVGLVEKGWEYYKLMSSYGMEYSLEHCNCMVDMLGRAGKLEEAENFVREMDMKPDAGIWGALLNACKIYKDVERAERVVEEVLTLDSDNAGWTIALSIHKIGLLFKVDIIWIFY</sequence>
<keyword evidence="1" id="KW-0677">Repeat</keyword>
<evidence type="ECO:0000313" key="4">
    <source>
        <dbReference type="Proteomes" id="UP000017836"/>
    </source>
</evidence>
<gene>
    <name evidence="3" type="ORF">AMTR_s00004p00087070</name>
</gene>
<evidence type="ECO:0008006" key="5">
    <source>
        <dbReference type="Google" id="ProtNLM"/>
    </source>
</evidence>
<protein>
    <recommendedName>
        <fullName evidence="5">Pentacotripeptide-repeat region of PRORP domain-containing protein</fullName>
    </recommendedName>
</protein>
<dbReference type="Proteomes" id="UP000017836">
    <property type="component" value="Unassembled WGS sequence"/>
</dbReference>
<dbReference type="InterPro" id="IPR046960">
    <property type="entry name" value="PPR_At4g14850-like_plant"/>
</dbReference>
<evidence type="ECO:0000256" key="1">
    <source>
        <dbReference type="ARBA" id="ARBA00022737"/>
    </source>
</evidence>
<feature type="repeat" description="PPR" evidence="2">
    <location>
        <begin position="185"/>
        <end position="219"/>
    </location>
</feature>
<dbReference type="PANTHER" id="PTHR47926:SF537">
    <property type="entry name" value="PENTACOTRIPEPTIDE-REPEAT REGION OF PRORP DOMAIN-CONTAINING PROTEIN"/>
    <property type="match status" value="1"/>
</dbReference>
<dbReference type="Gramene" id="ERM93554">
    <property type="protein sequence ID" value="ERM93554"/>
    <property type="gene ID" value="AMTR_s00004p00087070"/>
</dbReference>
<feature type="repeat" description="PPR" evidence="2">
    <location>
        <begin position="286"/>
        <end position="320"/>
    </location>
</feature>
<dbReference type="NCBIfam" id="TIGR00756">
    <property type="entry name" value="PPR"/>
    <property type="match status" value="4"/>
</dbReference>
<dbReference type="InterPro" id="IPR002885">
    <property type="entry name" value="PPR_rpt"/>
</dbReference>
<dbReference type="PROSITE" id="PS51375">
    <property type="entry name" value="PPR"/>
    <property type="match status" value="2"/>
</dbReference>
<dbReference type="OMA" id="WIHEQIK"/>
<dbReference type="FunFam" id="1.25.40.10:FF:000090">
    <property type="entry name" value="Pentatricopeptide repeat-containing protein, chloroplastic"/>
    <property type="match status" value="1"/>
</dbReference>
<dbReference type="Pfam" id="PF01535">
    <property type="entry name" value="PPR"/>
    <property type="match status" value="2"/>
</dbReference>
<dbReference type="FunFam" id="1.25.40.10:FF:000344">
    <property type="entry name" value="Pentatricopeptide repeat-containing protein"/>
    <property type="match status" value="1"/>
</dbReference>
<evidence type="ECO:0000256" key="2">
    <source>
        <dbReference type="PROSITE-ProRule" id="PRU00708"/>
    </source>
</evidence>
<name>W1NDX2_AMBTC</name>
<dbReference type="eggNOG" id="KOG4197">
    <property type="taxonomic scope" value="Eukaryota"/>
</dbReference>
<organism evidence="3 4">
    <name type="scientific">Amborella trichopoda</name>
    <dbReference type="NCBI Taxonomy" id="13333"/>
    <lineage>
        <taxon>Eukaryota</taxon>
        <taxon>Viridiplantae</taxon>
        <taxon>Streptophyta</taxon>
        <taxon>Embryophyta</taxon>
        <taxon>Tracheophyta</taxon>
        <taxon>Spermatophyta</taxon>
        <taxon>Magnoliopsida</taxon>
        <taxon>Amborellales</taxon>
        <taxon>Amborellaceae</taxon>
        <taxon>Amborella</taxon>
    </lineage>
</organism>
<proteinExistence type="predicted"/>
<dbReference type="Gene3D" id="1.25.40.10">
    <property type="entry name" value="Tetratricopeptide repeat domain"/>
    <property type="match status" value="4"/>
</dbReference>